<feature type="transmembrane region" description="Helical" evidence="1">
    <location>
        <begin position="24"/>
        <end position="43"/>
    </location>
</feature>
<protein>
    <submittedName>
        <fullName evidence="2">Uncharacterized protein</fullName>
    </submittedName>
</protein>
<organism evidence="2 3">
    <name type="scientific">Diploptera punctata</name>
    <name type="common">Pacific beetle cockroach</name>
    <dbReference type="NCBI Taxonomy" id="6984"/>
    <lineage>
        <taxon>Eukaryota</taxon>
        <taxon>Metazoa</taxon>
        <taxon>Ecdysozoa</taxon>
        <taxon>Arthropoda</taxon>
        <taxon>Hexapoda</taxon>
        <taxon>Insecta</taxon>
        <taxon>Pterygota</taxon>
        <taxon>Neoptera</taxon>
        <taxon>Polyneoptera</taxon>
        <taxon>Dictyoptera</taxon>
        <taxon>Blattodea</taxon>
        <taxon>Blaberoidea</taxon>
        <taxon>Blaberidae</taxon>
        <taxon>Diplopterinae</taxon>
        <taxon>Diploptera</taxon>
    </lineage>
</organism>
<feature type="non-terminal residue" evidence="2">
    <location>
        <position position="1"/>
    </location>
</feature>
<accession>A0AAD7ZBQ7</accession>
<keyword evidence="1" id="KW-0472">Membrane</keyword>
<dbReference type="EMBL" id="JASPKZ010009352">
    <property type="protein sequence ID" value="KAJ9577608.1"/>
    <property type="molecule type" value="Genomic_DNA"/>
</dbReference>
<dbReference type="AlphaFoldDB" id="A0AAD7ZBQ7"/>
<dbReference type="Proteomes" id="UP001233999">
    <property type="component" value="Unassembled WGS sequence"/>
</dbReference>
<evidence type="ECO:0000313" key="2">
    <source>
        <dbReference type="EMBL" id="KAJ9577608.1"/>
    </source>
</evidence>
<keyword evidence="1" id="KW-0812">Transmembrane</keyword>
<feature type="non-terminal residue" evidence="2">
    <location>
        <position position="55"/>
    </location>
</feature>
<reference evidence="2" key="2">
    <citation type="submission" date="2023-05" db="EMBL/GenBank/DDBJ databases">
        <authorList>
            <person name="Fouks B."/>
        </authorList>
    </citation>
    <scope>NUCLEOTIDE SEQUENCE</scope>
    <source>
        <strain evidence="2">Stay&amp;Tobe</strain>
        <tissue evidence="2">Testes</tissue>
    </source>
</reference>
<comment type="caution">
    <text evidence="2">The sequence shown here is derived from an EMBL/GenBank/DDBJ whole genome shotgun (WGS) entry which is preliminary data.</text>
</comment>
<gene>
    <name evidence="2" type="ORF">L9F63_005795</name>
</gene>
<evidence type="ECO:0000256" key="1">
    <source>
        <dbReference type="SAM" id="Phobius"/>
    </source>
</evidence>
<reference evidence="2" key="1">
    <citation type="journal article" date="2023" name="IScience">
        <title>Live-bearing cockroach genome reveals convergent evolutionary mechanisms linked to viviparity in insects and beyond.</title>
        <authorList>
            <person name="Fouks B."/>
            <person name="Harrison M.C."/>
            <person name="Mikhailova A.A."/>
            <person name="Marchal E."/>
            <person name="English S."/>
            <person name="Carruthers M."/>
            <person name="Jennings E.C."/>
            <person name="Chiamaka E.L."/>
            <person name="Frigard R.A."/>
            <person name="Pippel M."/>
            <person name="Attardo G.M."/>
            <person name="Benoit J.B."/>
            <person name="Bornberg-Bauer E."/>
            <person name="Tobe S.S."/>
        </authorList>
    </citation>
    <scope>NUCLEOTIDE SEQUENCE</scope>
    <source>
        <strain evidence="2">Stay&amp;Tobe</strain>
    </source>
</reference>
<keyword evidence="1" id="KW-1133">Transmembrane helix</keyword>
<proteinExistence type="predicted"/>
<evidence type="ECO:0000313" key="3">
    <source>
        <dbReference type="Proteomes" id="UP001233999"/>
    </source>
</evidence>
<name>A0AAD7ZBQ7_DIPPU</name>
<keyword evidence="3" id="KW-1185">Reference proteome</keyword>
<sequence length="55" mass="6195">EIKYLGHTKTRTGPSDWSNQSTDAVVIFGIIFIAKPFFVATQFERKMLSGDSEKT</sequence>